<reference evidence="2 3" key="1">
    <citation type="submission" date="2020-08" db="EMBL/GenBank/DDBJ databases">
        <title>Genomic Encyclopedia of Type Strains, Phase IV (KMG-IV): sequencing the most valuable type-strain genomes for metagenomic binning, comparative biology and taxonomic classification.</title>
        <authorList>
            <person name="Goeker M."/>
        </authorList>
    </citation>
    <scope>NUCLEOTIDE SEQUENCE [LARGE SCALE GENOMIC DNA]</scope>
    <source>
        <strain evidence="2 3">DSM 44197</strain>
    </source>
</reference>
<dbReference type="AlphaFoldDB" id="A0A7W3LTK7"/>
<organism evidence="2 3">
    <name type="scientific">Actinomadura namibiensis</name>
    <dbReference type="NCBI Taxonomy" id="182080"/>
    <lineage>
        <taxon>Bacteria</taxon>
        <taxon>Bacillati</taxon>
        <taxon>Actinomycetota</taxon>
        <taxon>Actinomycetes</taxon>
        <taxon>Streptosporangiales</taxon>
        <taxon>Thermomonosporaceae</taxon>
        <taxon>Actinomadura</taxon>
    </lineage>
</organism>
<dbReference type="InterPro" id="IPR041657">
    <property type="entry name" value="HTH_17"/>
</dbReference>
<feature type="domain" description="Helix-turn-helix" evidence="1">
    <location>
        <begin position="23"/>
        <end position="74"/>
    </location>
</feature>
<gene>
    <name evidence="2" type="ORF">HNR61_005611</name>
</gene>
<dbReference type="SUPFAM" id="SSF46955">
    <property type="entry name" value="Putative DNA-binding domain"/>
    <property type="match status" value="1"/>
</dbReference>
<dbReference type="InterPro" id="IPR009061">
    <property type="entry name" value="DNA-bd_dom_put_sf"/>
</dbReference>
<protein>
    <submittedName>
        <fullName evidence="2">Putative DNA-binding transcriptional regulator AlpA</fullName>
    </submittedName>
</protein>
<dbReference type="GO" id="GO:0003677">
    <property type="term" value="F:DNA binding"/>
    <property type="evidence" value="ECO:0007669"/>
    <property type="project" value="UniProtKB-KW"/>
</dbReference>
<comment type="caution">
    <text evidence="2">The sequence shown here is derived from an EMBL/GenBank/DDBJ whole genome shotgun (WGS) entry which is preliminary data.</text>
</comment>
<dbReference type="RefSeq" id="WP_182846119.1">
    <property type="nucleotide sequence ID" value="NZ_BAAALP010000001.1"/>
</dbReference>
<keyword evidence="2" id="KW-0238">DNA-binding</keyword>
<proteinExistence type="predicted"/>
<evidence type="ECO:0000313" key="3">
    <source>
        <dbReference type="Proteomes" id="UP000572680"/>
    </source>
</evidence>
<accession>A0A7W3LTK7</accession>
<sequence>MPRSTMVKRPVVAKAVHDGPEEFLTLAEFCKALKISRQTFYDWRQKGTAPTCHVLPNRQIRIALADYKTWLNERKDVA</sequence>
<evidence type="ECO:0000313" key="2">
    <source>
        <dbReference type="EMBL" id="MBA8953957.1"/>
    </source>
</evidence>
<keyword evidence="3" id="KW-1185">Reference proteome</keyword>
<dbReference type="Proteomes" id="UP000572680">
    <property type="component" value="Unassembled WGS sequence"/>
</dbReference>
<evidence type="ECO:0000259" key="1">
    <source>
        <dbReference type="Pfam" id="PF12728"/>
    </source>
</evidence>
<name>A0A7W3LTK7_ACTNM</name>
<dbReference type="Pfam" id="PF12728">
    <property type="entry name" value="HTH_17"/>
    <property type="match status" value="1"/>
</dbReference>
<dbReference type="EMBL" id="JACJIA010000008">
    <property type="protein sequence ID" value="MBA8953957.1"/>
    <property type="molecule type" value="Genomic_DNA"/>
</dbReference>